<dbReference type="InterPro" id="IPR013762">
    <property type="entry name" value="Integrase-like_cat_sf"/>
</dbReference>
<proteinExistence type="predicted"/>
<dbReference type="GO" id="GO:0003677">
    <property type="term" value="F:DNA binding"/>
    <property type="evidence" value="ECO:0007669"/>
    <property type="project" value="InterPro"/>
</dbReference>
<sequence length="648" mass="72361">MLRSPQATVPQHVDLLADTVGATMRLPPWVSGEAYPDWLVPVPNETLVFVVHVQNKATTMRPRLDFSTFFEVEGARCTVAEIGHLTTIALWTIWLLGTEGLGSKPWKPSSLPNAFYVLRRASQWMAREGFGRWDMLGPDDIVRLKEHLYAGGQRSLLGRWGRRYALTILKVLHTLHRRWSLIPDGITFDPEVDDKVVVRRVIRRARVDNPDLVDSGPGGTRSIPWDTAQALLSTAVTMVETIDADAVNDLVNEAQQALYQARRELPQKRVAAFVQAHLRWFGARHPVAGRLMEAYELKGAGAAIDLHRDLMTACYILLASFGALRISEAADLPAVGCINERPDGPWTNTVIIKTSDEILGSNVARVVPPVVRTAVDTALRLTAPHRSEERTELLFSYDHDRALVSLFKARVAKERLIQFAKRRMPGHPEWAYATHQLRKLFAQLYVRRFEGTLPALQQHVGHISNRMIEAYLDDLEIIRMIRDDQKDLTSEIMAGVMLGRSAASGKHAEGWRAAGIEYRAKNMTVAEVSKVVRRRLDGEQMHLEPTGIGYCVSSPVSAASGLCGQNSLGLPDHANRQDGMCLACVNNVSTEANESQLKAEYVLHRQMAESPDAAPPLQEASRKRCLLIQHRLRELQETRQAAQPEACA</sequence>
<dbReference type="STRING" id="257708.RGI145_09405"/>
<keyword evidence="1" id="KW-0233">DNA recombination</keyword>
<dbReference type="GO" id="GO:0006310">
    <property type="term" value="P:DNA recombination"/>
    <property type="evidence" value="ECO:0007669"/>
    <property type="project" value="UniProtKB-KW"/>
</dbReference>
<reference evidence="2 3" key="1">
    <citation type="submission" date="2016-05" db="EMBL/GenBank/DDBJ databases">
        <title>Complete Genome and Methylome Analysis of Psychrotrophic Bacterial Isolates from Antarctic Lake Untersee.</title>
        <authorList>
            <person name="Fomenkov A."/>
            <person name="Akimov V.N."/>
            <person name="Vasilyeva L.V."/>
            <person name="Andersen D."/>
            <person name="Vincze T."/>
            <person name="Roberts R.J."/>
        </authorList>
    </citation>
    <scope>NUCLEOTIDE SEQUENCE [LARGE SCALE GENOMIC DNA]</scope>
    <source>
        <strain evidence="2 3">U14-5</strain>
    </source>
</reference>
<gene>
    <name evidence="2" type="ORF">RGI145_09405</name>
</gene>
<dbReference type="KEGG" id="rgi:RGI145_09405"/>
<dbReference type="GeneID" id="99634093"/>
<organism evidence="2 3">
    <name type="scientific">Roseomonas gilardii</name>
    <dbReference type="NCBI Taxonomy" id="257708"/>
    <lineage>
        <taxon>Bacteria</taxon>
        <taxon>Pseudomonadati</taxon>
        <taxon>Pseudomonadota</taxon>
        <taxon>Alphaproteobacteria</taxon>
        <taxon>Acetobacterales</taxon>
        <taxon>Roseomonadaceae</taxon>
        <taxon>Roseomonas</taxon>
    </lineage>
</organism>
<evidence type="ECO:0008006" key="4">
    <source>
        <dbReference type="Google" id="ProtNLM"/>
    </source>
</evidence>
<accession>A0A1L7AET6</accession>
<dbReference type="AlphaFoldDB" id="A0A1L7AET6"/>
<dbReference type="GO" id="GO:0015074">
    <property type="term" value="P:DNA integration"/>
    <property type="evidence" value="ECO:0007669"/>
    <property type="project" value="InterPro"/>
</dbReference>
<dbReference type="Proteomes" id="UP000185494">
    <property type="component" value="Chromosome 1"/>
</dbReference>
<name>A0A1L7AET6_9PROT</name>
<protein>
    <recommendedName>
        <fullName evidence="4">Tyr recombinase domain-containing protein</fullName>
    </recommendedName>
</protein>
<evidence type="ECO:0000256" key="1">
    <source>
        <dbReference type="ARBA" id="ARBA00023172"/>
    </source>
</evidence>
<dbReference type="Gene3D" id="1.10.443.10">
    <property type="entry name" value="Intergrase catalytic core"/>
    <property type="match status" value="1"/>
</dbReference>
<dbReference type="RefSeq" id="WP_019460614.1">
    <property type="nucleotide sequence ID" value="NZ_CP015583.1"/>
</dbReference>
<dbReference type="SUPFAM" id="SSF56349">
    <property type="entry name" value="DNA breaking-rejoining enzymes"/>
    <property type="match status" value="1"/>
</dbReference>
<evidence type="ECO:0000313" key="3">
    <source>
        <dbReference type="Proteomes" id="UP000185494"/>
    </source>
</evidence>
<dbReference type="InterPro" id="IPR011010">
    <property type="entry name" value="DNA_brk_join_enz"/>
</dbReference>
<evidence type="ECO:0000313" key="2">
    <source>
        <dbReference type="EMBL" id="APT57286.1"/>
    </source>
</evidence>
<dbReference type="EMBL" id="CP015583">
    <property type="protein sequence ID" value="APT57286.1"/>
    <property type="molecule type" value="Genomic_DNA"/>
</dbReference>